<dbReference type="InterPro" id="IPR006638">
    <property type="entry name" value="Elp3/MiaA/NifB-like_rSAM"/>
</dbReference>
<name>A0ABT2TI27_9FIRM</name>
<evidence type="ECO:0000256" key="4">
    <source>
        <dbReference type="ARBA" id="ARBA00022723"/>
    </source>
</evidence>
<dbReference type="PROSITE" id="PS51918">
    <property type="entry name" value="RADICAL_SAM"/>
    <property type="match status" value="1"/>
</dbReference>
<dbReference type="SUPFAM" id="SSF102114">
    <property type="entry name" value="Radical SAM enzymes"/>
    <property type="match status" value="1"/>
</dbReference>
<evidence type="ECO:0000313" key="10">
    <source>
        <dbReference type="Proteomes" id="UP001652442"/>
    </source>
</evidence>
<dbReference type="Pfam" id="PF04055">
    <property type="entry name" value="Radical_SAM"/>
    <property type="match status" value="1"/>
</dbReference>
<dbReference type="InterPro" id="IPR013785">
    <property type="entry name" value="Aldolase_TIM"/>
</dbReference>
<dbReference type="Proteomes" id="UP001652442">
    <property type="component" value="Unassembled WGS sequence"/>
</dbReference>
<dbReference type="SMART" id="SM00729">
    <property type="entry name" value="Elp3"/>
    <property type="match status" value="1"/>
</dbReference>
<dbReference type="CDD" id="cd01335">
    <property type="entry name" value="Radical_SAM"/>
    <property type="match status" value="1"/>
</dbReference>
<dbReference type="InterPro" id="IPR034422">
    <property type="entry name" value="HydE/PylB-like"/>
</dbReference>
<dbReference type="SFLD" id="SFLDG01280">
    <property type="entry name" value="HydE/PylB-like"/>
    <property type="match status" value="1"/>
</dbReference>
<evidence type="ECO:0000256" key="5">
    <source>
        <dbReference type="ARBA" id="ARBA00023004"/>
    </source>
</evidence>
<dbReference type="Gene3D" id="3.20.20.70">
    <property type="entry name" value="Aldolase class I"/>
    <property type="match status" value="1"/>
</dbReference>
<comment type="cofactor">
    <cofactor evidence="7">
        <name>[2Fe-2S] cluster</name>
        <dbReference type="ChEBI" id="CHEBI:190135"/>
    </cofactor>
</comment>
<keyword evidence="4" id="KW-0479">Metal-binding</keyword>
<keyword evidence="3" id="KW-0949">S-adenosyl-L-methionine</keyword>
<comment type="caution">
    <text evidence="9">The sequence shown here is derived from an EMBL/GenBank/DDBJ whole genome shotgun (WGS) entry which is preliminary data.</text>
</comment>
<evidence type="ECO:0000256" key="3">
    <source>
        <dbReference type="ARBA" id="ARBA00022691"/>
    </source>
</evidence>
<dbReference type="InterPro" id="IPR058240">
    <property type="entry name" value="rSAM_sf"/>
</dbReference>
<evidence type="ECO:0000256" key="1">
    <source>
        <dbReference type="ARBA" id="ARBA00001966"/>
    </source>
</evidence>
<keyword evidence="2" id="KW-0004">4Fe-4S</keyword>
<dbReference type="PANTHER" id="PTHR43726:SF1">
    <property type="entry name" value="BIOTIN SYNTHASE"/>
    <property type="match status" value="1"/>
</dbReference>
<evidence type="ECO:0000259" key="8">
    <source>
        <dbReference type="PROSITE" id="PS51918"/>
    </source>
</evidence>
<dbReference type="SMART" id="SM00876">
    <property type="entry name" value="BATS"/>
    <property type="match status" value="1"/>
</dbReference>
<dbReference type="EMBL" id="JAOQJQ010000002">
    <property type="protein sequence ID" value="MCU6761860.1"/>
    <property type="molecule type" value="Genomic_DNA"/>
</dbReference>
<organism evidence="9 10">
    <name type="scientific">Brotonthovivens ammoniilytica</name>
    <dbReference type="NCBI Taxonomy" id="2981725"/>
    <lineage>
        <taxon>Bacteria</taxon>
        <taxon>Bacillati</taxon>
        <taxon>Bacillota</taxon>
        <taxon>Clostridia</taxon>
        <taxon>Lachnospirales</taxon>
        <taxon>Lachnospiraceae</taxon>
        <taxon>Brotonthovivens</taxon>
    </lineage>
</organism>
<dbReference type="InterPro" id="IPR007197">
    <property type="entry name" value="rSAM"/>
</dbReference>
<proteinExistence type="predicted"/>
<dbReference type="PIRSF" id="PIRSF004762">
    <property type="entry name" value="CHP00423"/>
    <property type="match status" value="1"/>
</dbReference>
<feature type="domain" description="Radical SAM core" evidence="8">
    <location>
        <begin position="54"/>
        <end position="276"/>
    </location>
</feature>
<gene>
    <name evidence="9" type="primary">hydE</name>
    <name evidence="9" type="ORF">OCV88_05830</name>
</gene>
<protein>
    <submittedName>
        <fullName evidence="9">[FeFe] hydrogenase H-cluster radical SAM maturase HydE</fullName>
    </submittedName>
</protein>
<dbReference type="InterPro" id="IPR024021">
    <property type="entry name" value="FeFe-hyd_HydE_rSAM"/>
</dbReference>
<reference evidence="9 10" key="1">
    <citation type="journal article" date="2021" name="ISME Commun">
        <title>Automated analysis of genomic sequences facilitates high-throughput and comprehensive description of bacteria.</title>
        <authorList>
            <person name="Hitch T.C.A."/>
        </authorList>
    </citation>
    <scope>NUCLEOTIDE SEQUENCE [LARGE SCALE GENOMIC DNA]</scope>
    <source>
        <strain evidence="9 10">Sanger_109</strain>
    </source>
</reference>
<dbReference type="PANTHER" id="PTHR43726">
    <property type="entry name" value="3-METHYLORNITHINE SYNTHASE"/>
    <property type="match status" value="1"/>
</dbReference>
<keyword evidence="10" id="KW-1185">Reference proteome</keyword>
<keyword evidence="5" id="KW-0408">Iron</keyword>
<comment type="cofactor">
    <cofactor evidence="1">
        <name>[4Fe-4S] cluster</name>
        <dbReference type="ChEBI" id="CHEBI:49883"/>
    </cofactor>
</comment>
<dbReference type="SFLD" id="SFLDS00029">
    <property type="entry name" value="Radical_SAM"/>
    <property type="match status" value="1"/>
</dbReference>
<dbReference type="SFLD" id="SFLDF00348">
    <property type="entry name" value="FeFe_hydrogenase_maturase_(Hyd"/>
    <property type="match status" value="1"/>
</dbReference>
<evidence type="ECO:0000256" key="7">
    <source>
        <dbReference type="ARBA" id="ARBA00034078"/>
    </source>
</evidence>
<evidence type="ECO:0000256" key="6">
    <source>
        <dbReference type="ARBA" id="ARBA00023014"/>
    </source>
</evidence>
<evidence type="ECO:0000313" key="9">
    <source>
        <dbReference type="EMBL" id="MCU6761860.1"/>
    </source>
</evidence>
<dbReference type="InterPro" id="IPR010722">
    <property type="entry name" value="BATS_dom"/>
</dbReference>
<evidence type="ECO:0000256" key="2">
    <source>
        <dbReference type="ARBA" id="ARBA00022485"/>
    </source>
</evidence>
<dbReference type="SFLD" id="SFLDG01060">
    <property type="entry name" value="BATS_domain_containing"/>
    <property type="match status" value="1"/>
</dbReference>
<accession>A0ABT2TI27</accession>
<keyword evidence="6" id="KW-0411">Iron-sulfur</keyword>
<dbReference type="NCBIfam" id="TIGR03956">
    <property type="entry name" value="rSAM_HydE"/>
    <property type="match status" value="1"/>
</dbReference>
<dbReference type="RefSeq" id="WP_158424638.1">
    <property type="nucleotide sequence ID" value="NZ_JAOQJQ010000002.1"/>
</dbReference>
<sequence>MDRQTELKKLIDKLETDRMLEKEEWIRLIDGRTPKLAAYLSEKAVKIRKRYYNNHVFIRGLIEVSNICKNDCFYCGIRRSNKNADRYHLTRGEILQCCREGYELGFRTFVLQGGEDPYFSDAMIVQIVSAIKCQHPDCAVTLSLGEKSRESYQLYFNAGADRYLLRHETADEQHYRKLHPASLSLENRMRCLRDLKEIGYQTGSGFMVGSPGQTTECLAEDMLFLKDLDPQMVGIGPFIPHHDTPFANEKSGTAELTLYMLSLLRLMLPGVLLPATTALGTIAADGRERGILAGANVVMPNLSPSGVRAKYELYDNKLHTGSEAAESKLRLQEQMEAIGYTLVTARGDYWADRPA</sequence>